<feature type="signal peptide" evidence="2">
    <location>
        <begin position="1"/>
        <end position="26"/>
    </location>
</feature>
<gene>
    <name evidence="3" type="ORF">PIB30_038669</name>
</gene>
<keyword evidence="2" id="KW-0732">Signal</keyword>
<dbReference type="Pfam" id="PF00450">
    <property type="entry name" value="Peptidase_S10"/>
    <property type="match status" value="1"/>
</dbReference>
<dbReference type="PANTHER" id="PTHR11802">
    <property type="entry name" value="SERINE PROTEASE FAMILY S10 SERINE CARBOXYPEPTIDASE"/>
    <property type="match status" value="1"/>
</dbReference>
<sequence>MATCHMFHSFLIPILVLLVHFSAQHANCGNRVKYLPGFDGPLPFVLETGYIGVGENDDVQTFYYFIESENNPREDPLMLWLTGGPGCSAFSGLVFEIGPLSFQFHDYNGGLPTLVYKPYSWTKASSIVFVDMPVNTGFSYATTEFASRRSDWLSVNQTYQFFRKWLTDHPAFLTNKVYVGGDSYCGLLIPTITHEISKGNEHGLQPWINLQGYLMGNPKVDQKEGNYKIPFAHGMGLISDELYQSLQEHCKGEYINVDSRNVLCTRYLDYFRELISDLRGANILEPQCLPDSRKPLESSRRRSVTENYPWKFNDTNLILQCRDDMYPLSEYWANNDTVRDALKVRKGTKEIWKRCTTDLPYKNDIPSSIPYILNLSKKGYRSLIYSGDHDMNVTFVATKAWIRSLNYSIVDDWRPWYTNGQVAGYTRTYSNAMTFATVKGAGHTAPEYKPQECLHMYTNWISKMPF</sequence>
<dbReference type="InterPro" id="IPR029058">
    <property type="entry name" value="AB_hydrolase_fold"/>
</dbReference>
<dbReference type="PRINTS" id="PR00724">
    <property type="entry name" value="CRBOXYPTASEC"/>
</dbReference>
<comment type="similarity">
    <text evidence="1">Belongs to the peptidase S10 family.</text>
</comment>
<comment type="caution">
    <text evidence="3">The sequence shown here is derived from an EMBL/GenBank/DDBJ whole genome shotgun (WGS) entry which is preliminary data.</text>
</comment>
<protein>
    <submittedName>
        <fullName evidence="3">Uncharacterized protein</fullName>
    </submittedName>
</protein>
<proteinExistence type="inferred from homology"/>
<dbReference type="Proteomes" id="UP001341840">
    <property type="component" value="Unassembled WGS sequence"/>
</dbReference>
<evidence type="ECO:0000256" key="2">
    <source>
        <dbReference type="SAM" id="SignalP"/>
    </source>
</evidence>
<dbReference type="PANTHER" id="PTHR11802:SF29">
    <property type="entry name" value="SERINE CARBOXYPEPTIDASE-LIKE 19"/>
    <property type="match status" value="1"/>
</dbReference>
<dbReference type="SUPFAM" id="SSF53474">
    <property type="entry name" value="alpha/beta-Hydrolases"/>
    <property type="match status" value="1"/>
</dbReference>
<evidence type="ECO:0000313" key="3">
    <source>
        <dbReference type="EMBL" id="MED6207760.1"/>
    </source>
</evidence>
<evidence type="ECO:0000313" key="4">
    <source>
        <dbReference type="Proteomes" id="UP001341840"/>
    </source>
</evidence>
<feature type="chain" id="PRO_5046237277" evidence="2">
    <location>
        <begin position="27"/>
        <end position="466"/>
    </location>
</feature>
<accession>A0ABU6YBG0</accession>
<organism evidence="3 4">
    <name type="scientific">Stylosanthes scabra</name>
    <dbReference type="NCBI Taxonomy" id="79078"/>
    <lineage>
        <taxon>Eukaryota</taxon>
        <taxon>Viridiplantae</taxon>
        <taxon>Streptophyta</taxon>
        <taxon>Embryophyta</taxon>
        <taxon>Tracheophyta</taxon>
        <taxon>Spermatophyta</taxon>
        <taxon>Magnoliopsida</taxon>
        <taxon>eudicotyledons</taxon>
        <taxon>Gunneridae</taxon>
        <taxon>Pentapetalae</taxon>
        <taxon>rosids</taxon>
        <taxon>fabids</taxon>
        <taxon>Fabales</taxon>
        <taxon>Fabaceae</taxon>
        <taxon>Papilionoideae</taxon>
        <taxon>50 kb inversion clade</taxon>
        <taxon>dalbergioids sensu lato</taxon>
        <taxon>Dalbergieae</taxon>
        <taxon>Pterocarpus clade</taxon>
        <taxon>Stylosanthes</taxon>
    </lineage>
</organism>
<dbReference type="Gene3D" id="3.40.50.1820">
    <property type="entry name" value="alpha/beta hydrolase"/>
    <property type="match status" value="1"/>
</dbReference>
<dbReference type="Gene3D" id="3.40.50.12670">
    <property type="match status" value="1"/>
</dbReference>
<dbReference type="InterPro" id="IPR001563">
    <property type="entry name" value="Peptidase_S10"/>
</dbReference>
<keyword evidence="4" id="KW-1185">Reference proteome</keyword>
<reference evidence="3 4" key="1">
    <citation type="journal article" date="2023" name="Plants (Basel)">
        <title>Bridging the Gap: Combining Genomics and Transcriptomics Approaches to Understand Stylosanthes scabra, an Orphan Legume from the Brazilian Caatinga.</title>
        <authorList>
            <person name="Ferreira-Neto J.R.C."/>
            <person name="da Silva M.D."/>
            <person name="Binneck E."/>
            <person name="de Melo N.F."/>
            <person name="da Silva R.H."/>
            <person name="de Melo A.L.T.M."/>
            <person name="Pandolfi V."/>
            <person name="Bustamante F.O."/>
            <person name="Brasileiro-Vidal A.C."/>
            <person name="Benko-Iseppon A.M."/>
        </authorList>
    </citation>
    <scope>NUCLEOTIDE SEQUENCE [LARGE SCALE GENOMIC DNA]</scope>
    <source>
        <tissue evidence="3">Leaves</tissue>
    </source>
</reference>
<evidence type="ECO:0000256" key="1">
    <source>
        <dbReference type="ARBA" id="ARBA00009431"/>
    </source>
</evidence>
<dbReference type="EMBL" id="JASCZI010241856">
    <property type="protein sequence ID" value="MED6207760.1"/>
    <property type="molecule type" value="Genomic_DNA"/>
</dbReference>
<name>A0ABU6YBG0_9FABA</name>